<evidence type="ECO:0000256" key="1">
    <source>
        <dbReference type="ARBA" id="ARBA00004383"/>
    </source>
</evidence>
<keyword evidence="9" id="KW-0472">Membrane</keyword>
<keyword evidence="4" id="KW-1003">Cell membrane</keyword>
<dbReference type="Gene3D" id="3.90.930.1">
    <property type="match status" value="1"/>
</dbReference>
<feature type="domain" description="TonB C-terminal" evidence="11">
    <location>
        <begin position="313"/>
        <end position="409"/>
    </location>
</feature>
<keyword evidence="5" id="KW-0997">Cell inner membrane</keyword>
<evidence type="ECO:0000256" key="6">
    <source>
        <dbReference type="ARBA" id="ARBA00022692"/>
    </source>
</evidence>
<name>A0ABW6BYI4_9BACT</name>
<keyword evidence="7" id="KW-0653">Protein transport</keyword>
<keyword evidence="6" id="KW-0812">Transmembrane</keyword>
<dbReference type="Gene3D" id="3.30.1150.10">
    <property type="match status" value="1"/>
</dbReference>
<dbReference type="Pfam" id="PF03544">
    <property type="entry name" value="TonB_C"/>
    <property type="match status" value="1"/>
</dbReference>
<dbReference type="SUPFAM" id="SSF74653">
    <property type="entry name" value="TolA/TonB C-terminal domain"/>
    <property type="match status" value="1"/>
</dbReference>
<organism evidence="12 13">
    <name type="scientific">Pontibacter toksunensis</name>
    <dbReference type="NCBI Taxonomy" id="1332631"/>
    <lineage>
        <taxon>Bacteria</taxon>
        <taxon>Pseudomonadati</taxon>
        <taxon>Bacteroidota</taxon>
        <taxon>Cytophagia</taxon>
        <taxon>Cytophagales</taxon>
        <taxon>Hymenobacteraceae</taxon>
        <taxon>Pontibacter</taxon>
    </lineage>
</organism>
<keyword evidence="13" id="KW-1185">Reference proteome</keyword>
<evidence type="ECO:0000256" key="7">
    <source>
        <dbReference type="ARBA" id="ARBA00022927"/>
    </source>
</evidence>
<keyword evidence="10" id="KW-0732">Signal</keyword>
<proteinExistence type="inferred from homology"/>
<dbReference type="SUPFAM" id="SSF82185">
    <property type="entry name" value="Histone H3 K4-specific methyltransferase SET7/9 N-terminal domain"/>
    <property type="match status" value="1"/>
</dbReference>
<evidence type="ECO:0000256" key="5">
    <source>
        <dbReference type="ARBA" id="ARBA00022519"/>
    </source>
</evidence>
<keyword evidence="3" id="KW-0813">Transport</keyword>
<sequence length="418" mass="46871">MKQTLLLPLVLLLALASAHAQQEVTIYYNQEWEVTKKENATYTRLATVPDSLIPAGQLFTMPFDKTVTDYYSSGQVLGKGSYMNGQKQGNWLFYYPNGQLQGQGSYKNNEQVGRWKLWRDNGQPLQEVVHNGVEISFQNYWDETGTQTVIDGTGTYVALLPGEEPGTQMQLKGAYINGVRHGKWQYASLANGKSGKPVIEQLYKNGAMVRGYIQQQGKAGARIPYTSEDRFNLVVDFPYLAVVERWAKDADAFKPNFPVLAYMLKFDVQEVYEKNEAQQQVKSYQVVYSTATGSDTLKLAQELIPDNKPVFLGGEQDMLMFLVRNIRYPVTAQRAGVQGMVVVSFTVMPDGSIGDIKMLKSLGYGLDEEAIRVVKLMPKWQPAISNNAPVAASYALPVRFTIQSPPPQQMRTTVRHGY</sequence>
<accession>A0ABW6BYI4</accession>
<dbReference type="RefSeq" id="WP_377484854.1">
    <property type="nucleotide sequence ID" value="NZ_JBHUOX010000008.1"/>
</dbReference>
<evidence type="ECO:0000256" key="10">
    <source>
        <dbReference type="SAM" id="SignalP"/>
    </source>
</evidence>
<evidence type="ECO:0000256" key="9">
    <source>
        <dbReference type="ARBA" id="ARBA00023136"/>
    </source>
</evidence>
<evidence type="ECO:0000313" key="13">
    <source>
        <dbReference type="Proteomes" id="UP001597641"/>
    </source>
</evidence>
<dbReference type="InterPro" id="IPR006260">
    <property type="entry name" value="TonB/TolA_C"/>
</dbReference>
<dbReference type="NCBIfam" id="TIGR01352">
    <property type="entry name" value="tonB_Cterm"/>
    <property type="match status" value="1"/>
</dbReference>
<reference evidence="13" key="1">
    <citation type="journal article" date="2019" name="Int. J. Syst. Evol. Microbiol.">
        <title>The Global Catalogue of Microorganisms (GCM) 10K type strain sequencing project: providing services to taxonomists for standard genome sequencing and annotation.</title>
        <authorList>
            <consortium name="The Broad Institute Genomics Platform"/>
            <consortium name="The Broad Institute Genome Sequencing Center for Infectious Disease"/>
            <person name="Wu L."/>
            <person name="Ma J."/>
        </authorList>
    </citation>
    <scope>NUCLEOTIDE SEQUENCE [LARGE SCALE GENOMIC DNA]</scope>
    <source>
        <strain evidence="13">KCTC 23984</strain>
    </source>
</reference>
<protein>
    <submittedName>
        <fullName evidence="12">TonB family protein</fullName>
    </submittedName>
</protein>
<dbReference type="PANTHER" id="PTHR33446">
    <property type="entry name" value="PROTEIN TONB-RELATED"/>
    <property type="match status" value="1"/>
</dbReference>
<feature type="signal peptide" evidence="10">
    <location>
        <begin position="1"/>
        <end position="20"/>
    </location>
</feature>
<evidence type="ECO:0000256" key="2">
    <source>
        <dbReference type="ARBA" id="ARBA00006555"/>
    </source>
</evidence>
<evidence type="ECO:0000259" key="11">
    <source>
        <dbReference type="PROSITE" id="PS52015"/>
    </source>
</evidence>
<dbReference type="InterPro" id="IPR011652">
    <property type="entry name" value="MORN_2"/>
</dbReference>
<evidence type="ECO:0000313" key="12">
    <source>
        <dbReference type="EMBL" id="MFD3001113.1"/>
    </source>
</evidence>
<dbReference type="EMBL" id="JBHUOX010000008">
    <property type="protein sequence ID" value="MFD3001113.1"/>
    <property type="molecule type" value="Genomic_DNA"/>
</dbReference>
<comment type="caution">
    <text evidence="12">The sequence shown here is derived from an EMBL/GenBank/DDBJ whole genome shotgun (WGS) entry which is preliminary data.</text>
</comment>
<evidence type="ECO:0000256" key="8">
    <source>
        <dbReference type="ARBA" id="ARBA00022989"/>
    </source>
</evidence>
<dbReference type="Proteomes" id="UP001597641">
    <property type="component" value="Unassembled WGS sequence"/>
</dbReference>
<evidence type="ECO:0000256" key="4">
    <source>
        <dbReference type="ARBA" id="ARBA00022475"/>
    </source>
</evidence>
<dbReference type="InterPro" id="IPR051045">
    <property type="entry name" value="TonB-dependent_transducer"/>
</dbReference>
<keyword evidence="8" id="KW-1133">Transmembrane helix</keyword>
<evidence type="ECO:0000256" key="3">
    <source>
        <dbReference type="ARBA" id="ARBA00022448"/>
    </source>
</evidence>
<comment type="similarity">
    <text evidence="2">Belongs to the TonB family.</text>
</comment>
<comment type="subcellular location">
    <subcellularLocation>
        <location evidence="1">Cell inner membrane</location>
        <topology evidence="1">Single-pass membrane protein</topology>
        <orientation evidence="1">Periplasmic side</orientation>
    </subcellularLocation>
</comment>
<dbReference type="InterPro" id="IPR037682">
    <property type="entry name" value="TonB_C"/>
</dbReference>
<dbReference type="PANTHER" id="PTHR33446:SF2">
    <property type="entry name" value="PROTEIN TONB"/>
    <property type="match status" value="1"/>
</dbReference>
<dbReference type="PROSITE" id="PS52015">
    <property type="entry name" value="TONB_CTD"/>
    <property type="match status" value="1"/>
</dbReference>
<dbReference type="Pfam" id="PF07661">
    <property type="entry name" value="MORN_2"/>
    <property type="match status" value="1"/>
</dbReference>
<feature type="chain" id="PRO_5046166187" evidence="10">
    <location>
        <begin position="21"/>
        <end position="418"/>
    </location>
</feature>
<gene>
    <name evidence="12" type="ORF">ACFS7Z_12110</name>
</gene>